<proteinExistence type="predicted"/>
<evidence type="ECO:0000256" key="1">
    <source>
        <dbReference type="SAM" id="MobiDB-lite"/>
    </source>
</evidence>
<feature type="region of interest" description="Disordered" evidence="1">
    <location>
        <begin position="198"/>
        <end position="238"/>
    </location>
</feature>
<protein>
    <submittedName>
        <fullName evidence="2">Uncharacterized protein</fullName>
    </submittedName>
</protein>
<feature type="region of interest" description="Disordered" evidence="1">
    <location>
        <begin position="1"/>
        <end position="68"/>
    </location>
</feature>
<sequence>MPHRKDDPPGVPYREGEVSNFGHKKSPQKSPAVQTPVHDRSPQGPRSPRRSPDPEPVPTKPKNGPADPDQIRATLINFYLCYAPHALTCIPALVTRYTNDGITLKSLVSNCRREFNNMLPVEREAQLCLEKDLRTRLYCFYAYYDWDMMEEVERIAVKYRGMDRHLFQALERKYGAEPMPPQLFSGATPAERKRLEEKTGHFGHHQHNHSQHQQHQQQRSLVTSDSTPNAGRDAPLAGELSLSDVVAGGGDRLSHQDSMRVLRACRVDLTRSWQAPPSSTTKAPATAKIDPDDCSLL</sequence>
<feature type="compositionally biased region" description="Polar residues" evidence="1">
    <location>
        <begin position="219"/>
        <end position="229"/>
    </location>
</feature>
<feature type="region of interest" description="Disordered" evidence="1">
    <location>
        <begin position="273"/>
        <end position="297"/>
    </location>
</feature>
<organism evidence="2">
    <name type="scientific">Neobodo designis</name>
    <name type="common">Flagellated protozoan</name>
    <name type="synonym">Bodo designis</name>
    <dbReference type="NCBI Taxonomy" id="312471"/>
    <lineage>
        <taxon>Eukaryota</taxon>
        <taxon>Discoba</taxon>
        <taxon>Euglenozoa</taxon>
        <taxon>Kinetoplastea</taxon>
        <taxon>Metakinetoplastina</taxon>
        <taxon>Neobodonida</taxon>
        <taxon>Neobodo</taxon>
    </lineage>
</organism>
<dbReference type="AlphaFoldDB" id="A0A7S1PUL8"/>
<dbReference type="EMBL" id="HBGF01011339">
    <property type="protein sequence ID" value="CAD9101620.1"/>
    <property type="molecule type" value="Transcribed_RNA"/>
</dbReference>
<accession>A0A7S1PUL8</accession>
<feature type="compositionally biased region" description="Basic residues" evidence="1">
    <location>
        <begin position="201"/>
        <end position="212"/>
    </location>
</feature>
<evidence type="ECO:0000313" key="2">
    <source>
        <dbReference type="EMBL" id="CAD9101620.1"/>
    </source>
</evidence>
<reference evidence="2" key="1">
    <citation type="submission" date="2021-01" db="EMBL/GenBank/DDBJ databases">
        <authorList>
            <person name="Corre E."/>
            <person name="Pelletier E."/>
            <person name="Niang G."/>
            <person name="Scheremetjew M."/>
            <person name="Finn R."/>
            <person name="Kale V."/>
            <person name="Holt S."/>
            <person name="Cochrane G."/>
            <person name="Meng A."/>
            <person name="Brown T."/>
            <person name="Cohen L."/>
        </authorList>
    </citation>
    <scope>NUCLEOTIDE SEQUENCE</scope>
    <source>
        <strain evidence="2">CCAP 1951/1</strain>
    </source>
</reference>
<gene>
    <name evidence="2" type="ORF">NDES1114_LOCUS7537</name>
</gene>
<name>A0A7S1PUL8_NEODS</name>
<feature type="compositionally biased region" description="Polar residues" evidence="1">
    <location>
        <begin position="273"/>
        <end position="283"/>
    </location>
</feature>